<dbReference type="STRING" id="13370.A0A448YJV6"/>
<evidence type="ECO:0000256" key="5">
    <source>
        <dbReference type="ARBA" id="ARBA00023136"/>
    </source>
</evidence>
<evidence type="ECO:0000259" key="9">
    <source>
        <dbReference type="Pfam" id="PF24597"/>
    </source>
</evidence>
<keyword evidence="2" id="KW-0813">Transport</keyword>
<gene>
    <name evidence="11" type="ORF">BRENAR_LOCUS1960</name>
</gene>
<dbReference type="GO" id="GO:0006895">
    <property type="term" value="P:Golgi to endosome transport"/>
    <property type="evidence" value="ECO:0007669"/>
    <property type="project" value="InterPro"/>
</dbReference>
<dbReference type="SUPFAM" id="SSF48371">
    <property type="entry name" value="ARM repeat"/>
    <property type="match status" value="2"/>
</dbReference>
<keyword evidence="4" id="KW-0333">Golgi apparatus</keyword>
<comment type="similarity">
    <text evidence="6">Belongs to the DOP1 family.</text>
</comment>
<dbReference type="PANTHER" id="PTHR14042:SF24">
    <property type="entry name" value="PROTEIN DOPEY-1 HOMOLOG"/>
    <property type="match status" value="1"/>
</dbReference>
<feature type="compositionally biased region" description="Basic and acidic residues" evidence="7">
    <location>
        <begin position="1394"/>
        <end position="1411"/>
    </location>
</feature>
<evidence type="ECO:0000256" key="7">
    <source>
        <dbReference type="SAM" id="MobiDB-lite"/>
    </source>
</evidence>
<evidence type="ECO:0000256" key="1">
    <source>
        <dbReference type="ARBA" id="ARBA00004395"/>
    </source>
</evidence>
<dbReference type="InParanoid" id="A0A448YJV6"/>
<accession>A0A448YJV6</accession>
<evidence type="ECO:0000313" key="11">
    <source>
        <dbReference type="EMBL" id="VEU21225.1"/>
    </source>
</evidence>
<evidence type="ECO:0000313" key="12">
    <source>
        <dbReference type="Proteomes" id="UP000290900"/>
    </source>
</evidence>
<evidence type="ECO:0000259" key="8">
    <source>
        <dbReference type="Pfam" id="PF04118"/>
    </source>
</evidence>
<proteinExistence type="inferred from homology"/>
<dbReference type="GO" id="GO:0015031">
    <property type="term" value="P:protein transport"/>
    <property type="evidence" value="ECO:0007669"/>
    <property type="project" value="UniProtKB-KW"/>
</dbReference>
<dbReference type="Pfam" id="PF04118">
    <property type="entry name" value="Dopey_N"/>
    <property type="match status" value="1"/>
</dbReference>
<evidence type="ECO:0000256" key="4">
    <source>
        <dbReference type="ARBA" id="ARBA00023034"/>
    </source>
</evidence>
<keyword evidence="5" id="KW-0472">Membrane</keyword>
<feature type="domain" description="DOP1-like C-terminal" evidence="10">
    <location>
        <begin position="1286"/>
        <end position="1779"/>
    </location>
</feature>
<dbReference type="GO" id="GO:0000139">
    <property type="term" value="C:Golgi membrane"/>
    <property type="evidence" value="ECO:0007669"/>
    <property type="project" value="UniProtKB-SubCell"/>
</dbReference>
<name>A0A448YJV6_BRENA</name>
<comment type="subcellular location">
    <subcellularLocation>
        <location evidence="1">Golgi apparatus membrane</location>
        <topology evidence="1">Peripheral membrane protein</topology>
    </subcellularLocation>
</comment>
<evidence type="ECO:0000256" key="3">
    <source>
        <dbReference type="ARBA" id="ARBA00022927"/>
    </source>
</evidence>
<dbReference type="Pfam" id="PF24598">
    <property type="entry name" value="DOP1_C"/>
    <property type="match status" value="1"/>
</dbReference>
<organism evidence="11 12">
    <name type="scientific">Brettanomyces naardenensis</name>
    <name type="common">Yeast</name>
    <dbReference type="NCBI Taxonomy" id="13370"/>
    <lineage>
        <taxon>Eukaryota</taxon>
        <taxon>Fungi</taxon>
        <taxon>Dikarya</taxon>
        <taxon>Ascomycota</taxon>
        <taxon>Saccharomycotina</taxon>
        <taxon>Pichiomycetes</taxon>
        <taxon>Pichiales</taxon>
        <taxon>Pichiaceae</taxon>
        <taxon>Brettanomyces</taxon>
    </lineage>
</organism>
<dbReference type="InterPro" id="IPR040314">
    <property type="entry name" value="DOP1"/>
</dbReference>
<protein>
    <submittedName>
        <fullName evidence="11">DEKNAAC102146</fullName>
    </submittedName>
</protein>
<dbReference type="GO" id="GO:0005768">
    <property type="term" value="C:endosome"/>
    <property type="evidence" value="ECO:0007669"/>
    <property type="project" value="TreeGrafter"/>
</dbReference>
<dbReference type="InterPro" id="IPR056458">
    <property type="entry name" value="TPR_DOP1_M"/>
</dbReference>
<dbReference type="EMBL" id="CAACVR010000011">
    <property type="protein sequence ID" value="VEU21225.1"/>
    <property type="molecule type" value="Genomic_DNA"/>
</dbReference>
<feature type="region of interest" description="Disordered" evidence="7">
    <location>
        <begin position="1380"/>
        <end position="1412"/>
    </location>
</feature>
<dbReference type="FunCoup" id="A0A448YJV6">
    <property type="interactions" value="124"/>
</dbReference>
<feature type="domain" description="DOP1-like middle TPR" evidence="9">
    <location>
        <begin position="363"/>
        <end position="559"/>
    </location>
</feature>
<sequence length="1799" mass="202817">MSPLPLFLGKGSKSDKKKLSSKEKKYVANIERALVSFDSVDEWADYISFLGKLQRALQSNPEPDVNHWVPHEFQMSKTLAQCISPKLPGGVHLKTIEVYRAIFDILGSDQLSSQVQLWVPGLLPLMSYASISVKPDLIALYTNYLCQIDPEFLRAIFKPILLSLFPALDDTTSEFFDSILGLVDTLKKQLDNDIHFWQCVFLCIITSSDKRTGAMEFCFKKLPNFNTEEKEDKQPQSAEAVLKSLPQDARDCVTPESGLLIRAFCEGLKDENLFVQRGFFDLLLSKLLLRSDTFQYLASENDRQLLILSASETVLRRDMSLNRRLWNWILGPESTSAMTPVTPSTTATAQQGEPEFPISRSEYFEKYGLKYFSAAIFALIDGTALSEPVYKQNIEACRVAVAIMDRWEIGQLIIPKILIPLLKAVKNVSENNSAEEFEELSKSANAFFDGVETITIWSDIYRLVKENDIDLILFILKNFHVEDEDMVVTHAPLIVLALLCSYSGNSGKWIDLLKSVLDLVPQRALLPLDHSDSKYVDDPEVYDDPQFASGILNQLDNYYGVNNKDGEIIDSSRRPFNAADISALYVGFVSHICSRMLADRQASTFFAFCEILDQLLDTIPPGDHEWKDATLLRSVEAIDLLADFPDDEMPIAFGVAIIFRHIVKGLTRLEVSRVLKTVITLLWKCLIHPSGKYQVEAARKLWDLEISVDPHYIEAAISGLFLRSDQSTRIRAFNILWTQSASFNDSDTILARPLYLILDDLSSDNRAYTVLVAKWLQNTLVSGTINRIFKICCSGLLSHHKFILASRFDNDENDDFGLFGYELKILYSLLTVLPQEVLPVFNSELCVIDNDAEMKVISSNHWNISTYKSLALAIILQFLSIEPPELLDASEFRLFCSCVSLSLDLLTLLIDGSESDFDDTVTLLTTVSRRDVKNDTDHLLIACYLSTITKLMKISNRKHLNVALFEVSKPESKFQKFVTDGITTSDTSIQFHSWMQFALRVSEYYSELVFGATVGLTQCICNKVEELFSVNKKYLTDPAAESTTADVDDSICELLAGMQNLLSRSHKYLGYLLSDNFAYGNTEAGDTAGREEAGFFGSMIQGVFQVEAPTDKGELYKRKIILLKAMNRAVVTVYDIWLWSDENSKVKTERVASPVDNKMAQSISTNTIQGDLLDEERPPFLAFSRSVKFNASKLKFRSKKLLESIYTDEPMGTLEVLVQCYEVKKEEKEKSFSAFKIVHVLDGSKMQATLPYIIDSLLSRVRSTALDVGKRSPLLTDLSPEEISHFLTDYVETLGSDMIEESWGDLSRLLREVCSSSSSYKRVYPDMLKIAAFVGSKLSQTSFGEQKKVKREMVDSFTKILNTATSTKFLQNDNASSGGIVMNPINLGSTSDVSSKESRGDEKEKSDTAREHHPRKIFVREDLCYALSIVIPLVPSIVSESDKMDTCLASVINNVALPLAKHGSSGPTPAAVMTLFKTLSSVKEVTSLRTWKNLCYDVITDVNFFSMDVQALEEWNEVFASWISNEQDKLSELVTKLSAYTGTNAANIFNWSDSESNSGVKDLKRISYLLLICPKDTFINLEPQIQAKIHELFGSSNNSSLKPYLFLTIRAMILKLSEIHLSTFWPTIYTELESVFQNLLELLLRLKFDDDVLGIDHSKIDLSSFDNNLILQSCKLLDDLLVLGLEDFQLTEWLFVDDNSDVVYGHGNSSVVLALIDRIATMKNLRAVEVKNSINITSAQLESKVRKPLLYGVKRIDKIFELKQFFDKVSVYKYESDYGSKKADTKIMEKDLMNDMFDN</sequence>
<dbReference type="OrthoDB" id="297643at2759"/>
<feature type="domain" description="DOP1 N-terminal" evidence="8">
    <location>
        <begin position="21"/>
        <end position="333"/>
    </location>
</feature>
<dbReference type="GO" id="GO:0005802">
    <property type="term" value="C:trans-Golgi network"/>
    <property type="evidence" value="ECO:0007669"/>
    <property type="project" value="TreeGrafter"/>
</dbReference>
<dbReference type="Pfam" id="PF24597">
    <property type="entry name" value="TPR_DOP1_M"/>
    <property type="match status" value="1"/>
</dbReference>
<keyword evidence="3" id="KW-0653">Protein transport</keyword>
<keyword evidence="12" id="KW-1185">Reference proteome</keyword>
<evidence type="ECO:0000256" key="6">
    <source>
        <dbReference type="ARBA" id="ARBA00046326"/>
    </source>
</evidence>
<dbReference type="GO" id="GO:0005829">
    <property type="term" value="C:cytosol"/>
    <property type="evidence" value="ECO:0007669"/>
    <property type="project" value="GOC"/>
</dbReference>
<evidence type="ECO:0000256" key="2">
    <source>
        <dbReference type="ARBA" id="ARBA00022448"/>
    </source>
</evidence>
<dbReference type="InterPro" id="IPR007249">
    <property type="entry name" value="DOP1_N"/>
</dbReference>
<reference evidence="11 12" key="1">
    <citation type="submission" date="2018-12" db="EMBL/GenBank/DDBJ databases">
        <authorList>
            <person name="Tiukova I."/>
            <person name="Dainat J."/>
        </authorList>
    </citation>
    <scope>NUCLEOTIDE SEQUENCE [LARGE SCALE GENOMIC DNA]</scope>
</reference>
<dbReference type="Proteomes" id="UP000290900">
    <property type="component" value="Unassembled WGS sequence"/>
</dbReference>
<dbReference type="InterPro" id="IPR056457">
    <property type="entry name" value="DOP1_C"/>
</dbReference>
<dbReference type="InterPro" id="IPR016024">
    <property type="entry name" value="ARM-type_fold"/>
</dbReference>
<dbReference type="PANTHER" id="PTHR14042">
    <property type="entry name" value="DOPEY-RELATED"/>
    <property type="match status" value="1"/>
</dbReference>
<evidence type="ECO:0000259" key="10">
    <source>
        <dbReference type="Pfam" id="PF24598"/>
    </source>
</evidence>